<evidence type="ECO:0000256" key="2">
    <source>
        <dbReference type="ARBA" id="ARBA00022692"/>
    </source>
</evidence>
<protein>
    <submittedName>
        <fullName evidence="7">DUF202 domain-containing protein</fullName>
    </submittedName>
</protein>
<name>A0ABT7WHZ1_9FLAO</name>
<evidence type="ECO:0000256" key="1">
    <source>
        <dbReference type="ARBA" id="ARBA00004127"/>
    </source>
</evidence>
<comment type="subcellular location">
    <subcellularLocation>
        <location evidence="1">Endomembrane system</location>
        <topology evidence="1">Multi-pass membrane protein</topology>
    </subcellularLocation>
</comment>
<keyword evidence="8" id="KW-1185">Reference proteome</keyword>
<keyword evidence="2 5" id="KW-0812">Transmembrane</keyword>
<dbReference type="InterPro" id="IPR003807">
    <property type="entry name" value="DUF202"/>
</dbReference>
<evidence type="ECO:0000259" key="6">
    <source>
        <dbReference type="Pfam" id="PF02656"/>
    </source>
</evidence>
<dbReference type="EMBL" id="JAUDUY010000010">
    <property type="protein sequence ID" value="MDM9632527.1"/>
    <property type="molecule type" value="Genomic_DNA"/>
</dbReference>
<accession>A0ABT7WHZ1</accession>
<sequence length="93" mass="10913">MDTSHLKPTDALAIERTRLANERTFLAYFRTFIVFLSSGFAILKIEVLQEIREVGYFLILLSPVLLIIGLVRFLYVKRQVRKYYYPPELTGKK</sequence>
<keyword evidence="3 5" id="KW-1133">Transmembrane helix</keyword>
<dbReference type="RefSeq" id="WP_289725889.1">
    <property type="nucleotide sequence ID" value="NZ_JAUDUY010000010.1"/>
</dbReference>
<feature type="transmembrane region" description="Helical" evidence="5">
    <location>
        <begin position="55"/>
        <end position="75"/>
    </location>
</feature>
<evidence type="ECO:0000256" key="5">
    <source>
        <dbReference type="SAM" id="Phobius"/>
    </source>
</evidence>
<evidence type="ECO:0000313" key="8">
    <source>
        <dbReference type="Proteomes" id="UP001174839"/>
    </source>
</evidence>
<proteinExistence type="predicted"/>
<gene>
    <name evidence="7" type="ORF">QU605_13700</name>
</gene>
<evidence type="ECO:0000313" key="7">
    <source>
        <dbReference type="EMBL" id="MDM9632527.1"/>
    </source>
</evidence>
<keyword evidence="4 5" id="KW-0472">Membrane</keyword>
<evidence type="ECO:0000256" key="4">
    <source>
        <dbReference type="ARBA" id="ARBA00023136"/>
    </source>
</evidence>
<feature type="transmembrane region" description="Helical" evidence="5">
    <location>
        <begin position="25"/>
        <end position="43"/>
    </location>
</feature>
<dbReference type="Proteomes" id="UP001174839">
    <property type="component" value="Unassembled WGS sequence"/>
</dbReference>
<reference evidence="7" key="1">
    <citation type="submission" date="2023-06" db="EMBL/GenBank/DDBJ databases">
        <title>Robiginitalea aurantiacus sp. nov. and Algoriphagus sediminis sp. nov., isolated from coastal sediment.</title>
        <authorList>
            <person name="Zhou Z.Y."/>
            <person name="An J."/>
            <person name="Jia Y.W."/>
            <person name="Du Z.J."/>
        </authorList>
    </citation>
    <scope>NUCLEOTIDE SEQUENCE</scope>
    <source>
        <strain evidence="7">M39</strain>
    </source>
</reference>
<evidence type="ECO:0000256" key="3">
    <source>
        <dbReference type="ARBA" id="ARBA00022989"/>
    </source>
</evidence>
<dbReference type="Pfam" id="PF02656">
    <property type="entry name" value="DUF202"/>
    <property type="match status" value="1"/>
</dbReference>
<feature type="domain" description="DUF202" evidence="6">
    <location>
        <begin position="16"/>
        <end position="78"/>
    </location>
</feature>
<organism evidence="7 8">
    <name type="scientific">Robiginitalea aurantiaca</name>
    <dbReference type="NCBI Taxonomy" id="3056915"/>
    <lineage>
        <taxon>Bacteria</taxon>
        <taxon>Pseudomonadati</taxon>
        <taxon>Bacteroidota</taxon>
        <taxon>Flavobacteriia</taxon>
        <taxon>Flavobacteriales</taxon>
        <taxon>Flavobacteriaceae</taxon>
        <taxon>Robiginitalea</taxon>
    </lineage>
</organism>
<comment type="caution">
    <text evidence="7">The sequence shown here is derived from an EMBL/GenBank/DDBJ whole genome shotgun (WGS) entry which is preliminary data.</text>
</comment>